<feature type="non-terminal residue" evidence="2">
    <location>
        <position position="1"/>
    </location>
</feature>
<dbReference type="Pfam" id="PF13715">
    <property type="entry name" value="CarbopepD_reg_2"/>
    <property type="match status" value="1"/>
</dbReference>
<dbReference type="EMBL" id="SNRY01004968">
    <property type="protein sequence ID" value="KAA6316200.1"/>
    <property type="molecule type" value="Genomic_DNA"/>
</dbReference>
<dbReference type="AlphaFoldDB" id="A0A5J4Q5G3"/>
<evidence type="ECO:0000259" key="1">
    <source>
        <dbReference type="Pfam" id="PF07715"/>
    </source>
</evidence>
<dbReference type="Gene3D" id="2.60.40.1120">
    <property type="entry name" value="Carboxypeptidase-like, regulatory domain"/>
    <property type="match status" value="1"/>
</dbReference>
<gene>
    <name evidence="2" type="ORF">EZS27_033457</name>
</gene>
<reference evidence="2" key="1">
    <citation type="submission" date="2019-03" db="EMBL/GenBank/DDBJ databases">
        <title>Single cell metagenomics reveals metabolic interactions within the superorganism composed of flagellate Streblomastix strix and complex community of Bacteroidetes bacteria on its surface.</title>
        <authorList>
            <person name="Treitli S.C."/>
            <person name="Kolisko M."/>
            <person name="Husnik F."/>
            <person name="Keeling P."/>
            <person name="Hampl V."/>
        </authorList>
    </citation>
    <scope>NUCLEOTIDE SEQUENCE</scope>
    <source>
        <strain evidence="2">STM</strain>
    </source>
</reference>
<dbReference type="InterPro" id="IPR023997">
    <property type="entry name" value="TonB-dep_OMP_SusC/RagA_CS"/>
</dbReference>
<sequence length="563" mass="62198">AYAQNPKLVPVTGIVLDENEQPFTGVTVTTSDAERNSSITGKRGDFRLLVSKATDSLRFSFIGYKTLVLPIKATALVKMQLGFTEISEVIVTGIYNRKAESYTGSAVTISAAELRRVGNQNLIQSLKNIDPTIYIMDNLLSGSNPNIMPEMQMRGISSFPAEATELKGNYQNSPNQPLFILDGFETSLERIIDMDMNRVENIVILKDASAKALYGSKAANGIVVIETKRLTGDRTRVTYKGDINIEAPDLTSYNLTNAMEKLQVEAMEGLYFNTTSPESYIRAQDQYNSRLRLALQGLDTYWLAKPLRMGVGQKHNINVETGNSQGLRASMDFTYNNITGVMKGSDRTNFMGDANLSYRRKNLLFRNITSVTLNKSNNSPYGQFEDYVKMNPFWQVTDDGGNILRWAENINGSLIANPMYDAAIGTFDKESYLYFSNNLYIEWEILAGLKATGRMGFSAKRSDSDTFYPAKHSSFASSSLSGGAALQKGSYTLENGKSSTLSADLNVNYNKLFGKNTIFTNLGAQIYDDSYQAYRHVAVGFPNTTGADATFAQGYAPESRPVG</sequence>
<dbReference type="NCBIfam" id="TIGR04057">
    <property type="entry name" value="SusC_RagA_signa"/>
    <property type="match status" value="1"/>
</dbReference>
<dbReference type="SUPFAM" id="SSF56935">
    <property type="entry name" value="Porins"/>
    <property type="match status" value="1"/>
</dbReference>
<dbReference type="InterPro" id="IPR012910">
    <property type="entry name" value="Plug_dom"/>
</dbReference>
<organism evidence="2">
    <name type="scientific">termite gut metagenome</name>
    <dbReference type="NCBI Taxonomy" id="433724"/>
    <lineage>
        <taxon>unclassified sequences</taxon>
        <taxon>metagenomes</taxon>
        <taxon>organismal metagenomes</taxon>
    </lineage>
</organism>
<accession>A0A5J4Q5G3</accession>
<protein>
    <submittedName>
        <fullName evidence="2">TonB-dependent receptor SusC</fullName>
    </submittedName>
</protein>
<evidence type="ECO:0000313" key="2">
    <source>
        <dbReference type="EMBL" id="KAA6316200.1"/>
    </source>
</evidence>
<name>A0A5J4Q5G3_9ZZZZ</name>
<keyword evidence="2" id="KW-0675">Receptor</keyword>
<feature type="non-terminal residue" evidence="2">
    <location>
        <position position="563"/>
    </location>
</feature>
<dbReference type="SUPFAM" id="SSF49464">
    <property type="entry name" value="Carboxypeptidase regulatory domain-like"/>
    <property type="match status" value="1"/>
</dbReference>
<comment type="caution">
    <text evidence="2">The sequence shown here is derived from an EMBL/GenBank/DDBJ whole genome shotgun (WGS) entry which is preliminary data.</text>
</comment>
<feature type="domain" description="TonB-dependent receptor plug" evidence="1">
    <location>
        <begin position="100"/>
        <end position="222"/>
    </location>
</feature>
<dbReference type="Gene3D" id="2.170.130.10">
    <property type="entry name" value="TonB-dependent receptor, plug domain"/>
    <property type="match status" value="1"/>
</dbReference>
<dbReference type="InterPro" id="IPR037066">
    <property type="entry name" value="Plug_dom_sf"/>
</dbReference>
<dbReference type="InterPro" id="IPR008969">
    <property type="entry name" value="CarboxyPept-like_regulatory"/>
</dbReference>
<proteinExistence type="predicted"/>
<dbReference type="Pfam" id="PF07715">
    <property type="entry name" value="Plug"/>
    <property type="match status" value="1"/>
</dbReference>